<name>A0A6H1ZXQ9_9ZZZZ</name>
<feature type="region of interest" description="Disordered" evidence="1">
    <location>
        <begin position="220"/>
        <end position="267"/>
    </location>
</feature>
<protein>
    <submittedName>
        <fullName evidence="2">Uncharacterized protein</fullName>
    </submittedName>
</protein>
<organism evidence="2">
    <name type="scientific">viral metagenome</name>
    <dbReference type="NCBI Taxonomy" id="1070528"/>
    <lineage>
        <taxon>unclassified sequences</taxon>
        <taxon>metagenomes</taxon>
        <taxon>organismal metagenomes</taxon>
    </lineage>
</organism>
<feature type="compositionally biased region" description="Low complexity" evidence="1">
    <location>
        <begin position="29"/>
        <end position="59"/>
    </location>
</feature>
<feature type="compositionally biased region" description="Basic and acidic residues" evidence="1">
    <location>
        <begin position="220"/>
        <end position="233"/>
    </location>
</feature>
<feature type="compositionally biased region" description="Basic and acidic residues" evidence="1">
    <location>
        <begin position="1"/>
        <end position="19"/>
    </location>
</feature>
<reference evidence="2" key="1">
    <citation type="submission" date="2020-03" db="EMBL/GenBank/DDBJ databases">
        <title>The deep terrestrial virosphere.</title>
        <authorList>
            <person name="Holmfeldt K."/>
            <person name="Nilsson E."/>
            <person name="Simone D."/>
            <person name="Lopez-Fernandez M."/>
            <person name="Wu X."/>
            <person name="de Brujin I."/>
            <person name="Lundin D."/>
            <person name="Andersson A."/>
            <person name="Bertilsson S."/>
            <person name="Dopson M."/>
        </authorList>
    </citation>
    <scope>NUCLEOTIDE SEQUENCE</scope>
    <source>
        <strain evidence="2">TM448A02484</strain>
    </source>
</reference>
<gene>
    <name evidence="2" type="ORF">TM448A02484_0004</name>
</gene>
<proteinExistence type="predicted"/>
<feature type="region of interest" description="Disordered" evidence="1">
    <location>
        <begin position="1"/>
        <end position="108"/>
    </location>
</feature>
<evidence type="ECO:0000313" key="2">
    <source>
        <dbReference type="EMBL" id="QJA52107.1"/>
    </source>
</evidence>
<feature type="compositionally biased region" description="Low complexity" evidence="1">
    <location>
        <begin position="86"/>
        <end position="100"/>
    </location>
</feature>
<feature type="compositionally biased region" description="Basic and acidic residues" evidence="1">
    <location>
        <begin position="64"/>
        <end position="83"/>
    </location>
</feature>
<dbReference type="AlphaFoldDB" id="A0A6H1ZXQ9"/>
<accession>A0A6H1ZXQ9</accession>
<evidence type="ECO:0000256" key="1">
    <source>
        <dbReference type="SAM" id="MobiDB-lite"/>
    </source>
</evidence>
<dbReference type="EMBL" id="MT144313">
    <property type="protein sequence ID" value="QJA52107.1"/>
    <property type="molecule type" value="Genomic_DNA"/>
</dbReference>
<sequence length="267" mass="29917">MVDLKEIQKEIDEMGKSLEDQPFGEDQGTDPPGTDSPGTDSPSTDSPSTDSPSTDAPTTEAPAEDPRDAELRAMREEIEELKKSRSPSTESPSTEAPQTEVPIGDEDFLGDIDLDDLTRDKELFNKVLNEVHRKGIAVGRSYTRETGERLIRSVPDIVKNSAAVQAQLDEVNKKFYDENKDLVPWKKSVAVVFEEMISDNPDRHYNEILPEVATEVRKRIGLQKRADNKDDNPPKLPRKKGGQRQTSKPELSDIEAEMEEMDRALEL</sequence>